<sequence>MANTRIDTGQSLLTVIVVVTVEPDQQEAFLKRLEEMVATFTRHQPGFVSSAIHASEDGGMVVNYSQWSDRSAFEAFRDHPNAEWHIGALDDVCQSMDARVMPPHFVYSQ</sequence>
<dbReference type="PROSITE" id="PS51725">
    <property type="entry name" value="ABM"/>
    <property type="match status" value="1"/>
</dbReference>
<keyword evidence="2" id="KW-0503">Monooxygenase</keyword>
<protein>
    <submittedName>
        <fullName evidence="2">Antibiotic biosynthesis monooxygenase family protein</fullName>
    </submittedName>
</protein>
<dbReference type="InterPro" id="IPR007138">
    <property type="entry name" value="ABM_dom"/>
</dbReference>
<dbReference type="Proteomes" id="UP001369958">
    <property type="component" value="Chromosome"/>
</dbReference>
<reference evidence="2 3" key="1">
    <citation type="submission" date="2024-02" db="EMBL/GenBank/DDBJ databases">
        <title>Complete genome sequence of Pelagibacterium nitratireducens ZH15.</title>
        <authorList>
            <person name="Zhao L.H."/>
        </authorList>
    </citation>
    <scope>NUCLEOTIDE SEQUENCE [LARGE SCALE GENOMIC DNA]</scope>
    <source>
        <strain evidence="2 3">ZH15</strain>
    </source>
</reference>
<dbReference type="EMBL" id="CP146275">
    <property type="protein sequence ID" value="WWT32484.1"/>
    <property type="molecule type" value="Genomic_DNA"/>
</dbReference>
<dbReference type="GO" id="GO:0004497">
    <property type="term" value="F:monooxygenase activity"/>
    <property type="evidence" value="ECO:0007669"/>
    <property type="project" value="UniProtKB-KW"/>
</dbReference>
<dbReference type="Gene3D" id="3.30.70.100">
    <property type="match status" value="1"/>
</dbReference>
<evidence type="ECO:0000313" key="2">
    <source>
        <dbReference type="EMBL" id="WWT32484.1"/>
    </source>
</evidence>
<evidence type="ECO:0000313" key="3">
    <source>
        <dbReference type="Proteomes" id="UP001369958"/>
    </source>
</evidence>
<keyword evidence="3" id="KW-1185">Reference proteome</keyword>
<accession>A0ABZ2I2J5</accession>
<gene>
    <name evidence="2" type="ORF">V6617_15950</name>
</gene>
<organism evidence="2 3">
    <name type="scientific">Pelagibacterium nitratireducens</name>
    <dbReference type="NCBI Taxonomy" id="1046114"/>
    <lineage>
        <taxon>Bacteria</taxon>
        <taxon>Pseudomonadati</taxon>
        <taxon>Pseudomonadota</taxon>
        <taxon>Alphaproteobacteria</taxon>
        <taxon>Hyphomicrobiales</taxon>
        <taxon>Devosiaceae</taxon>
        <taxon>Pelagibacterium</taxon>
    </lineage>
</organism>
<keyword evidence="2" id="KW-0560">Oxidoreductase</keyword>
<dbReference type="Pfam" id="PF03992">
    <property type="entry name" value="ABM"/>
    <property type="match status" value="1"/>
</dbReference>
<evidence type="ECO:0000259" key="1">
    <source>
        <dbReference type="PROSITE" id="PS51725"/>
    </source>
</evidence>
<dbReference type="SUPFAM" id="SSF54909">
    <property type="entry name" value="Dimeric alpha+beta barrel"/>
    <property type="match status" value="1"/>
</dbReference>
<name>A0ABZ2I2J5_9HYPH</name>
<proteinExistence type="predicted"/>
<dbReference type="RefSeq" id="WP_338607909.1">
    <property type="nucleotide sequence ID" value="NZ_CP146275.1"/>
</dbReference>
<feature type="domain" description="ABM" evidence="1">
    <location>
        <begin position="13"/>
        <end position="101"/>
    </location>
</feature>
<dbReference type="InterPro" id="IPR011008">
    <property type="entry name" value="Dimeric_a/b-barrel"/>
</dbReference>